<dbReference type="SUPFAM" id="SSF56219">
    <property type="entry name" value="DNase I-like"/>
    <property type="match status" value="1"/>
</dbReference>
<feature type="domain" description="Endonuclease/exonuclease/phosphatase" evidence="1">
    <location>
        <begin position="447"/>
        <end position="585"/>
    </location>
</feature>
<evidence type="ECO:0000259" key="1">
    <source>
        <dbReference type="Pfam" id="PF03372"/>
    </source>
</evidence>
<dbReference type="Pfam" id="PF03372">
    <property type="entry name" value="Exo_endo_phos"/>
    <property type="match status" value="1"/>
</dbReference>
<dbReference type="OrthoDB" id="191899at2759"/>
<dbReference type="PANTHER" id="PTHR12121">
    <property type="entry name" value="CARBON CATABOLITE REPRESSOR PROTEIN 4"/>
    <property type="match status" value="1"/>
</dbReference>
<dbReference type="InterPro" id="IPR036691">
    <property type="entry name" value="Endo/exonu/phosph_ase_sf"/>
</dbReference>
<reference evidence="3" key="1">
    <citation type="journal article" date="2019" name="Nat. Commun.">
        <title>Expansion of phycobilisome linker gene families in mesophilic red algae.</title>
        <authorList>
            <person name="Lee J."/>
            <person name="Kim D."/>
            <person name="Bhattacharya D."/>
            <person name="Yoon H.S."/>
        </authorList>
    </citation>
    <scope>NUCLEOTIDE SEQUENCE [LARGE SCALE GENOMIC DNA]</scope>
    <source>
        <strain evidence="3">CCMP 1328</strain>
    </source>
</reference>
<accession>A0A5J4Z8P2</accession>
<dbReference type="InterPro" id="IPR050410">
    <property type="entry name" value="CCR4/nocturin_mRNA_transcr"/>
</dbReference>
<keyword evidence="3" id="KW-1185">Reference proteome</keyword>
<dbReference type="PANTHER" id="PTHR12121:SF34">
    <property type="entry name" value="PROTEIN ANGEL"/>
    <property type="match status" value="1"/>
</dbReference>
<dbReference type="Gene3D" id="3.60.10.10">
    <property type="entry name" value="Endonuclease/exonuclease/phosphatase"/>
    <property type="match status" value="1"/>
</dbReference>
<dbReference type="Proteomes" id="UP000324585">
    <property type="component" value="Unassembled WGS sequence"/>
</dbReference>
<organism evidence="2 3">
    <name type="scientific">Porphyridium purpureum</name>
    <name type="common">Red alga</name>
    <name type="synonym">Porphyridium cruentum</name>
    <dbReference type="NCBI Taxonomy" id="35688"/>
    <lineage>
        <taxon>Eukaryota</taxon>
        <taxon>Rhodophyta</taxon>
        <taxon>Bangiophyceae</taxon>
        <taxon>Porphyridiales</taxon>
        <taxon>Porphyridiaceae</taxon>
        <taxon>Porphyridium</taxon>
    </lineage>
</organism>
<name>A0A5J4Z8P2_PORPP</name>
<sequence>MTLGEDELRDCLVSLCGVLLALVIAQRAAAMWSTQQSHRRRMDGCFAPAPVHAGGSSDKVANMASTFAVVTYNMLARSLGSNSIPWVMDVPPAAVALADAALTAKHSRRLIRAAGAAALPPPPTRQCTWAELARGPLASHYIDHFHKNYDSGDYQEMRRFFGARKVVKISDVPKPLRTRLEVVAEDCVQYKGAHGQNVRCRTLRGLLRNALNQDAEADGRDVGDEVFRAIMELDARVYDWEVRGPRVFRALMAEPFHLLTLEERRYPSLSRSGDILVLQEYDVHEVQAEYDIDDGRATFAEAMKRRGFAGAFFCGTRSEAGIGVFWRESVFACEAGGSDDGAARRHIACGQELRHDADGTALSNHDLGEVWRPIRRRNASAVVATQTSSGQEAATPDRELMKDADRRNCAFARLRHRDTGAHVCMIALHLMTTSRDCEDVTYFPGEVRAGELAAIRQLVAAHAERGDAVILAGDFNTQPHEMSVFTGSCASPPLDTGFDAALKAFHWHDREGNAIRLAECLERTHRWCANELEQKYCTSANGVRQEWIDYVFAGPPATVQVVASAGALPKIPKVALPNELHGSDHVPIGAEFAFVQKQADGEDRLRKDVDA</sequence>
<proteinExistence type="predicted"/>
<dbReference type="AlphaFoldDB" id="A0A5J4Z8P2"/>
<dbReference type="InterPro" id="IPR005135">
    <property type="entry name" value="Endo/exonuclease/phosphatase"/>
</dbReference>
<comment type="caution">
    <text evidence="2">The sequence shown here is derived from an EMBL/GenBank/DDBJ whole genome shotgun (WGS) entry which is preliminary data.</text>
</comment>
<protein>
    <recommendedName>
        <fullName evidence="1">Endonuclease/exonuclease/phosphatase domain-containing protein</fullName>
    </recommendedName>
</protein>
<gene>
    <name evidence="2" type="ORF">FVE85_6939</name>
</gene>
<evidence type="ECO:0000313" key="3">
    <source>
        <dbReference type="Proteomes" id="UP000324585"/>
    </source>
</evidence>
<dbReference type="EMBL" id="VRMN01000001">
    <property type="protein sequence ID" value="KAA8499354.1"/>
    <property type="molecule type" value="Genomic_DNA"/>
</dbReference>
<dbReference type="GO" id="GO:0000175">
    <property type="term" value="F:3'-5'-RNA exonuclease activity"/>
    <property type="evidence" value="ECO:0007669"/>
    <property type="project" value="TreeGrafter"/>
</dbReference>
<evidence type="ECO:0000313" key="2">
    <source>
        <dbReference type="EMBL" id="KAA8499354.1"/>
    </source>
</evidence>